<evidence type="ECO:0000256" key="8">
    <source>
        <dbReference type="SAM" id="SignalP"/>
    </source>
</evidence>
<dbReference type="InterPro" id="IPR029062">
    <property type="entry name" value="Class_I_gatase-like"/>
</dbReference>
<evidence type="ECO:0000256" key="1">
    <source>
        <dbReference type="ARBA" id="ARBA00004239"/>
    </source>
</evidence>
<dbReference type="InterPro" id="IPR015527">
    <property type="entry name" value="Pept_C26_g-glut_hydrolase"/>
</dbReference>
<feature type="chain" id="PRO_5026893279" description="folate gamma-glutamyl hydrolase" evidence="8">
    <location>
        <begin position="20"/>
        <end position="82"/>
    </location>
</feature>
<keyword evidence="6" id="KW-0378">Hydrolase</keyword>
<accession>A0A6I9MUC2</accession>
<dbReference type="RefSeq" id="XP_010765090.1">
    <property type="nucleotide sequence ID" value="XM_010766788.1"/>
</dbReference>
<sequence length="82" mass="9219">MILSLFFMCLSCLPFYSSAKINERPIIGVLAQEVLLEQKPNQTAYIAASYVKFLESAGARVVPVMINQPMEEYKKLFNSING</sequence>
<dbReference type="GO" id="GO:0005576">
    <property type="term" value="C:extracellular region"/>
    <property type="evidence" value="ECO:0007669"/>
    <property type="project" value="UniProtKB-SubCell"/>
</dbReference>
<keyword evidence="5 8" id="KW-0732">Signal</keyword>
<dbReference type="GeneID" id="104941659"/>
<comment type="subcellular location">
    <subcellularLocation>
        <location evidence="1">Secreted</location>
        <location evidence="1">Extracellular space</location>
    </subcellularLocation>
</comment>
<evidence type="ECO:0000256" key="3">
    <source>
        <dbReference type="ARBA" id="ARBA00012886"/>
    </source>
</evidence>
<dbReference type="OrthoDB" id="64220at2759"/>
<feature type="signal peptide" evidence="8">
    <location>
        <begin position="1"/>
        <end position="19"/>
    </location>
</feature>
<dbReference type="Gene3D" id="3.40.50.880">
    <property type="match status" value="1"/>
</dbReference>
<keyword evidence="9" id="KW-1185">Reference proteome</keyword>
<evidence type="ECO:0000313" key="10">
    <source>
        <dbReference type="RefSeq" id="XP_010765090.1"/>
    </source>
</evidence>
<comment type="caution">
    <text evidence="7">Lacks conserved residue(s) required for the propagation of feature annotation.</text>
</comment>
<protein>
    <recommendedName>
        <fullName evidence="3">folate gamma-glutamyl hydrolase</fullName>
        <ecNumber evidence="3">3.4.19.9</ecNumber>
    </recommendedName>
</protein>
<dbReference type="PANTHER" id="PTHR11315:SF20">
    <property type="entry name" value="GAMMA-GLUTAMYL HYDROLASE"/>
    <property type="match status" value="1"/>
</dbReference>
<evidence type="ECO:0000313" key="9">
    <source>
        <dbReference type="Proteomes" id="UP000504611"/>
    </source>
</evidence>
<evidence type="ECO:0000256" key="5">
    <source>
        <dbReference type="ARBA" id="ARBA00022729"/>
    </source>
</evidence>
<dbReference type="GO" id="GO:0005773">
    <property type="term" value="C:vacuole"/>
    <property type="evidence" value="ECO:0007669"/>
    <property type="project" value="TreeGrafter"/>
</dbReference>
<name>A0A6I9MUC2_9TELE</name>
<evidence type="ECO:0000256" key="7">
    <source>
        <dbReference type="PROSITE-ProRule" id="PRU00607"/>
    </source>
</evidence>
<comment type="similarity">
    <text evidence="2">Belongs to the peptidase C26 family.</text>
</comment>
<evidence type="ECO:0000256" key="6">
    <source>
        <dbReference type="ARBA" id="ARBA00022801"/>
    </source>
</evidence>
<dbReference type="Proteomes" id="UP000504611">
    <property type="component" value="Unplaced"/>
</dbReference>
<dbReference type="GO" id="GO:0034722">
    <property type="term" value="F:gamma-glutamyl-peptidase activity"/>
    <property type="evidence" value="ECO:0007669"/>
    <property type="project" value="UniProtKB-EC"/>
</dbReference>
<dbReference type="InterPro" id="IPR011697">
    <property type="entry name" value="Peptidase_C26"/>
</dbReference>
<dbReference type="GO" id="GO:0046900">
    <property type="term" value="P:tetrahydrofolylpolyglutamate metabolic process"/>
    <property type="evidence" value="ECO:0007669"/>
    <property type="project" value="TreeGrafter"/>
</dbReference>
<dbReference type="KEGG" id="ncc:104941659"/>
<dbReference type="PANTHER" id="PTHR11315">
    <property type="entry name" value="PROTEASE FAMILY C26 GAMMA-GLUTAMYL HYDROLASE"/>
    <property type="match status" value="1"/>
</dbReference>
<reference evidence="10" key="1">
    <citation type="submission" date="2025-08" db="UniProtKB">
        <authorList>
            <consortium name="RefSeq"/>
        </authorList>
    </citation>
    <scope>IDENTIFICATION</scope>
    <source>
        <tissue evidence="10">Muscle</tissue>
    </source>
</reference>
<evidence type="ECO:0000256" key="4">
    <source>
        <dbReference type="ARBA" id="ARBA00022525"/>
    </source>
</evidence>
<dbReference type="Pfam" id="PF07722">
    <property type="entry name" value="Peptidase_C26"/>
    <property type="match status" value="1"/>
</dbReference>
<gene>
    <name evidence="10" type="primary">LOC104941659</name>
</gene>
<keyword evidence="4" id="KW-0964">Secreted</keyword>
<evidence type="ECO:0000256" key="2">
    <source>
        <dbReference type="ARBA" id="ARBA00011083"/>
    </source>
</evidence>
<dbReference type="AlphaFoldDB" id="A0A6I9MUC2"/>
<organism evidence="9 10">
    <name type="scientific">Notothenia coriiceps</name>
    <name type="common">black rockcod</name>
    <dbReference type="NCBI Taxonomy" id="8208"/>
    <lineage>
        <taxon>Eukaryota</taxon>
        <taxon>Metazoa</taxon>
        <taxon>Chordata</taxon>
        <taxon>Craniata</taxon>
        <taxon>Vertebrata</taxon>
        <taxon>Euteleostomi</taxon>
        <taxon>Actinopterygii</taxon>
        <taxon>Neopterygii</taxon>
        <taxon>Teleostei</taxon>
        <taxon>Neoteleostei</taxon>
        <taxon>Acanthomorphata</taxon>
        <taxon>Eupercaria</taxon>
        <taxon>Perciformes</taxon>
        <taxon>Notothenioidei</taxon>
        <taxon>Nototheniidae</taxon>
        <taxon>Notothenia</taxon>
    </lineage>
</organism>
<proteinExistence type="inferred from homology"/>
<dbReference type="PROSITE" id="PS51275">
    <property type="entry name" value="PEPTIDASE_C26_GGH"/>
    <property type="match status" value="1"/>
</dbReference>
<dbReference type="EC" id="3.4.19.9" evidence="3"/>